<dbReference type="PANTHER" id="PTHR36439">
    <property type="entry name" value="BLL4334 PROTEIN"/>
    <property type="match status" value="1"/>
</dbReference>
<dbReference type="EMBL" id="FMJE01000003">
    <property type="protein sequence ID" value="SCM79726.1"/>
    <property type="molecule type" value="Genomic_DNA"/>
</dbReference>
<dbReference type="Gene3D" id="3.30.70.1280">
    <property type="entry name" value="SP0830-like domains"/>
    <property type="match status" value="1"/>
</dbReference>
<name>A0A212LQE2_9FIRM</name>
<protein>
    <recommendedName>
        <fullName evidence="2">DUF1697 domain-containing protein</fullName>
    </recommendedName>
</protein>
<accession>A0A212LQE2</accession>
<dbReference type="Gene3D" id="3.30.70.1260">
    <property type="entry name" value="bacterial protein sp0830 like"/>
    <property type="match status" value="1"/>
</dbReference>
<reference evidence="1" key="1">
    <citation type="submission" date="2016-08" db="EMBL/GenBank/DDBJ databases">
        <authorList>
            <person name="Seilhamer J.J."/>
        </authorList>
    </citation>
    <scope>NUCLEOTIDE SEQUENCE</scope>
    <source>
        <strain evidence="1">86</strain>
    </source>
</reference>
<dbReference type="PIRSF" id="PIRSF008502">
    <property type="entry name" value="UCP008502"/>
    <property type="match status" value="1"/>
</dbReference>
<sequence length="179" mass="20506">MIYVALLRGVNVGGKNKIDMKLLKETFVRIGMRSVVTYINSGNVVFADIQHSKVEITTLLEKAISEDFQLKIKVLVRSINDFNHMMEIMPNYWKNDRDMKCDVLFLWDEVDGETLLRELEIKPNIDTVIYAPGAVLWAVDKCNATKSGLLKFVGTSPYKKTTVRNVNTTRKIYAIMKEL</sequence>
<proteinExistence type="predicted"/>
<dbReference type="AlphaFoldDB" id="A0A212LQE2"/>
<dbReference type="InterPro" id="IPR012545">
    <property type="entry name" value="DUF1697"/>
</dbReference>
<organism evidence="1">
    <name type="scientific">uncultured Sporomusa sp</name>
    <dbReference type="NCBI Taxonomy" id="307249"/>
    <lineage>
        <taxon>Bacteria</taxon>
        <taxon>Bacillati</taxon>
        <taxon>Bacillota</taxon>
        <taxon>Negativicutes</taxon>
        <taxon>Selenomonadales</taxon>
        <taxon>Sporomusaceae</taxon>
        <taxon>Sporomusa</taxon>
        <taxon>environmental samples</taxon>
    </lineage>
</organism>
<dbReference type="Pfam" id="PF08002">
    <property type="entry name" value="DUF1697"/>
    <property type="match status" value="1"/>
</dbReference>
<evidence type="ECO:0008006" key="2">
    <source>
        <dbReference type="Google" id="ProtNLM"/>
    </source>
</evidence>
<dbReference type="RefSeq" id="WP_075755820.1">
    <property type="nucleotide sequence ID" value="NZ_LT608335.1"/>
</dbReference>
<dbReference type="SUPFAM" id="SSF160379">
    <property type="entry name" value="SP0830-like"/>
    <property type="match status" value="1"/>
</dbReference>
<gene>
    <name evidence="1" type="ORF">KL86SPO_30064</name>
</gene>
<dbReference type="PANTHER" id="PTHR36439:SF1">
    <property type="entry name" value="DUF1697 DOMAIN-CONTAINING PROTEIN"/>
    <property type="match status" value="1"/>
</dbReference>
<evidence type="ECO:0000313" key="1">
    <source>
        <dbReference type="EMBL" id="SCM79726.1"/>
    </source>
</evidence>